<protein>
    <submittedName>
        <fullName evidence="1">Uncharacterized protein</fullName>
    </submittedName>
</protein>
<organism evidence="1 2">
    <name type="scientific">Leucocoprinus leucothites</name>
    <dbReference type="NCBI Taxonomy" id="201217"/>
    <lineage>
        <taxon>Eukaryota</taxon>
        <taxon>Fungi</taxon>
        <taxon>Dikarya</taxon>
        <taxon>Basidiomycota</taxon>
        <taxon>Agaricomycotina</taxon>
        <taxon>Agaricomycetes</taxon>
        <taxon>Agaricomycetidae</taxon>
        <taxon>Agaricales</taxon>
        <taxon>Agaricineae</taxon>
        <taxon>Agaricaceae</taxon>
        <taxon>Leucocoprinus</taxon>
    </lineage>
</organism>
<keyword evidence="2" id="KW-1185">Reference proteome</keyword>
<evidence type="ECO:0000313" key="1">
    <source>
        <dbReference type="EMBL" id="KAF5354256.1"/>
    </source>
</evidence>
<gene>
    <name evidence="1" type="ORF">D9756_006905</name>
</gene>
<comment type="caution">
    <text evidence="1">The sequence shown here is derived from an EMBL/GenBank/DDBJ whole genome shotgun (WGS) entry which is preliminary data.</text>
</comment>
<dbReference type="AlphaFoldDB" id="A0A8H5D7N0"/>
<reference evidence="1 2" key="1">
    <citation type="journal article" date="2020" name="ISME J.">
        <title>Uncovering the hidden diversity of litter-decomposition mechanisms in mushroom-forming fungi.</title>
        <authorList>
            <person name="Floudas D."/>
            <person name="Bentzer J."/>
            <person name="Ahren D."/>
            <person name="Johansson T."/>
            <person name="Persson P."/>
            <person name="Tunlid A."/>
        </authorList>
    </citation>
    <scope>NUCLEOTIDE SEQUENCE [LARGE SCALE GENOMIC DNA]</scope>
    <source>
        <strain evidence="1 2">CBS 146.42</strain>
    </source>
</reference>
<name>A0A8H5D7N0_9AGAR</name>
<dbReference type="EMBL" id="JAACJO010000009">
    <property type="protein sequence ID" value="KAF5354256.1"/>
    <property type="molecule type" value="Genomic_DNA"/>
</dbReference>
<evidence type="ECO:0000313" key="2">
    <source>
        <dbReference type="Proteomes" id="UP000559027"/>
    </source>
</evidence>
<accession>A0A8H5D7N0</accession>
<dbReference type="Proteomes" id="UP000559027">
    <property type="component" value="Unassembled WGS sequence"/>
</dbReference>
<dbReference type="OrthoDB" id="10547129at2759"/>
<proteinExistence type="predicted"/>
<sequence length="358" mass="42221">MSNWEERTRECLESADKVANTIQKDDIVIFLWSWYPTPRRELFNLLAGTTHDLIWSKFVPQKVRHSTSGAQILFVAMPNLDSYFKPQVKQGLQRILSQMDKAGAKFSTYIWVHDIRADWSLTNGIRYGWNSMKEIFEGDVKVEMDNVTFLSTCWDKVDLEKGQKQEQRIREVLRSDMERGLAFGQLPWMDKDEAWCFVHEITALTRASLDGKAEDRSKRLGMITDHILERRIKRDAEERKKAEEDSRVIYLQNELGELYAELDKTEYGRGIRAKFWRADDDQKRILEPLLAQADKEGLKPTEKERLERMIEEEYILCLREFRGHFAEVRAMGIVVGYNLREFYGLSEPMKKKKRFGRF</sequence>